<sequence>MSQIEGSPSGYATVSRWLHWLTAIVVIATIPIGITMTNEGLSREVRNTLYIFHKNVGVIILLLVAARLVARLVTTSPPLPSTVPDWQRRAAGVSHAMLYVLLILMAVSGYIRVIAGGFPIEMLNAIDFPLLVPRSDALAETAQWVHSTARFFLAAFIVLHIAAALQHGLIKRDGVFTRMWPPNRPQ</sequence>
<dbReference type="Proteomes" id="UP001597108">
    <property type="component" value="Unassembled WGS sequence"/>
</dbReference>
<keyword evidence="10" id="KW-0408">Iron</keyword>
<comment type="similarity">
    <text evidence="12">Belongs to the cytochrome b561 family.</text>
</comment>
<keyword evidence="3" id="KW-0813">Transport</keyword>
<dbReference type="PANTHER" id="PTHR30529:SF1">
    <property type="entry name" value="CYTOCHROME B561 HOMOLOG 2"/>
    <property type="match status" value="1"/>
</dbReference>
<evidence type="ECO:0000256" key="13">
    <source>
        <dbReference type="SAM" id="Phobius"/>
    </source>
</evidence>
<dbReference type="InterPro" id="IPR052168">
    <property type="entry name" value="Cytochrome_b561_oxidase"/>
</dbReference>
<dbReference type="EMBL" id="JBHTJT010000039">
    <property type="protein sequence ID" value="MFD0981482.1"/>
    <property type="molecule type" value="Genomic_DNA"/>
</dbReference>
<feature type="transmembrane region" description="Helical" evidence="13">
    <location>
        <begin position="90"/>
        <end position="113"/>
    </location>
</feature>
<dbReference type="Gene3D" id="1.20.950.20">
    <property type="entry name" value="Transmembrane di-heme cytochromes, Chain C"/>
    <property type="match status" value="1"/>
</dbReference>
<evidence type="ECO:0000256" key="1">
    <source>
        <dbReference type="ARBA" id="ARBA00001970"/>
    </source>
</evidence>
<evidence type="ECO:0000256" key="12">
    <source>
        <dbReference type="ARBA" id="ARBA00037975"/>
    </source>
</evidence>
<evidence type="ECO:0000256" key="10">
    <source>
        <dbReference type="ARBA" id="ARBA00023004"/>
    </source>
</evidence>
<reference evidence="16" key="1">
    <citation type="journal article" date="2019" name="Int. J. Syst. Evol. Microbiol.">
        <title>The Global Catalogue of Microorganisms (GCM) 10K type strain sequencing project: providing services to taxonomists for standard genome sequencing and annotation.</title>
        <authorList>
            <consortium name="The Broad Institute Genomics Platform"/>
            <consortium name="The Broad Institute Genome Sequencing Center for Infectious Disease"/>
            <person name="Wu L."/>
            <person name="Ma J."/>
        </authorList>
    </citation>
    <scope>NUCLEOTIDE SEQUENCE [LARGE SCALE GENOMIC DNA]</scope>
    <source>
        <strain evidence="16">CCUG 60524</strain>
    </source>
</reference>
<keyword evidence="11 13" id="KW-0472">Membrane</keyword>
<dbReference type="InterPro" id="IPR016174">
    <property type="entry name" value="Di-haem_cyt_TM"/>
</dbReference>
<feature type="transmembrane region" description="Helical" evidence="13">
    <location>
        <begin position="151"/>
        <end position="170"/>
    </location>
</feature>
<accession>A0ABW3IV37</accession>
<dbReference type="InterPro" id="IPR011577">
    <property type="entry name" value="Cyt_b561_bac/Ni-Hgenase"/>
</dbReference>
<organism evidence="15 16">
    <name type="scientific">Tropicimonas aquimaris</name>
    <dbReference type="NCBI Taxonomy" id="914152"/>
    <lineage>
        <taxon>Bacteria</taxon>
        <taxon>Pseudomonadati</taxon>
        <taxon>Pseudomonadota</taxon>
        <taxon>Alphaproteobacteria</taxon>
        <taxon>Rhodobacterales</taxon>
        <taxon>Roseobacteraceae</taxon>
        <taxon>Tropicimonas</taxon>
    </lineage>
</organism>
<dbReference type="Pfam" id="PF01292">
    <property type="entry name" value="Ni_hydr_CYTB"/>
    <property type="match status" value="1"/>
</dbReference>
<keyword evidence="8" id="KW-0249">Electron transport</keyword>
<dbReference type="SUPFAM" id="SSF81342">
    <property type="entry name" value="Transmembrane di-heme cytochromes"/>
    <property type="match status" value="1"/>
</dbReference>
<protein>
    <submittedName>
        <fullName evidence="15">Cytochrome b</fullName>
    </submittedName>
</protein>
<evidence type="ECO:0000313" key="15">
    <source>
        <dbReference type="EMBL" id="MFD0981482.1"/>
    </source>
</evidence>
<evidence type="ECO:0000256" key="5">
    <source>
        <dbReference type="ARBA" id="ARBA00022617"/>
    </source>
</evidence>
<gene>
    <name evidence="15" type="ORF">ACFQ2S_17735</name>
</gene>
<evidence type="ECO:0000256" key="4">
    <source>
        <dbReference type="ARBA" id="ARBA00022475"/>
    </source>
</evidence>
<evidence type="ECO:0000256" key="3">
    <source>
        <dbReference type="ARBA" id="ARBA00022448"/>
    </source>
</evidence>
<evidence type="ECO:0000313" key="16">
    <source>
        <dbReference type="Proteomes" id="UP001597108"/>
    </source>
</evidence>
<keyword evidence="7" id="KW-0479">Metal-binding</keyword>
<evidence type="ECO:0000256" key="7">
    <source>
        <dbReference type="ARBA" id="ARBA00022723"/>
    </source>
</evidence>
<name>A0ABW3IV37_9RHOB</name>
<evidence type="ECO:0000259" key="14">
    <source>
        <dbReference type="Pfam" id="PF01292"/>
    </source>
</evidence>
<feature type="transmembrane region" description="Helical" evidence="13">
    <location>
        <begin position="49"/>
        <end position="70"/>
    </location>
</feature>
<keyword evidence="9 13" id="KW-1133">Transmembrane helix</keyword>
<comment type="cofactor">
    <cofactor evidence="1">
        <name>heme b</name>
        <dbReference type="ChEBI" id="CHEBI:60344"/>
    </cofactor>
</comment>
<evidence type="ECO:0000256" key="11">
    <source>
        <dbReference type="ARBA" id="ARBA00023136"/>
    </source>
</evidence>
<evidence type="ECO:0000256" key="8">
    <source>
        <dbReference type="ARBA" id="ARBA00022982"/>
    </source>
</evidence>
<evidence type="ECO:0000256" key="9">
    <source>
        <dbReference type="ARBA" id="ARBA00022989"/>
    </source>
</evidence>
<comment type="caution">
    <text evidence="15">The sequence shown here is derived from an EMBL/GenBank/DDBJ whole genome shotgun (WGS) entry which is preliminary data.</text>
</comment>
<keyword evidence="16" id="KW-1185">Reference proteome</keyword>
<feature type="transmembrane region" description="Helical" evidence="13">
    <location>
        <begin position="17"/>
        <end position="37"/>
    </location>
</feature>
<keyword evidence="5" id="KW-0349">Heme</keyword>
<feature type="domain" description="Cytochrome b561 bacterial/Ni-hydrogenase" evidence="14">
    <location>
        <begin position="11"/>
        <end position="181"/>
    </location>
</feature>
<evidence type="ECO:0000256" key="2">
    <source>
        <dbReference type="ARBA" id="ARBA00004651"/>
    </source>
</evidence>
<dbReference type="PANTHER" id="PTHR30529">
    <property type="entry name" value="CYTOCHROME B561"/>
    <property type="match status" value="1"/>
</dbReference>
<keyword evidence="6 13" id="KW-0812">Transmembrane</keyword>
<proteinExistence type="inferred from homology"/>
<evidence type="ECO:0000256" key="6">
    <source>
        <dbReference type="ARBA" id="ARBA00022692"/>
    </source>
</evidence>
<keyword evidence="4" id="KW-1003">Cell membrane</keyword>
<comment type="subcellular location">
    <subcellularLocation>
        <location evidence="2">Cell membrane</location>
        <topology evidence="2">Multi-pass membrane protein</topology>
    </subcellularLocation>
</comment>
<dbReference type="RefSeq" id="WP_386076504.1">
    <property type="nucleotide sequence ID" value="NZ_JBHTJT010000039.1"/>
</dbReference>